<keyword evidence="1" id="KW-1133">Transmembrane helix</keyword>
<evidence type="ECO:0000256" key="1">
    <source>
        <dbReference type="SAM" id="Phobius"/>
    </source>
</evidence>
<evidence type="ECO:0000313" key="2">
    <source>
        <dbReference type="EMBL" id="KAL1279285.1"/>
    </source>
</evidence>
<name>A0ABR3NQF9_9TELE</name>
<keyword evidence="3" id="KW-1185">Reference proteome</keyword>
<evidence type="ECO:0000313" key="3">
    <source>
        <dbReference type="Proteomes" id="UP001558613"/>
    </source>
</evidence>
<feature type="transmembrane region" description="Helical" evidence="1">
    <location>
        <begin position="82"/>
        <end position="99"/>
    </location>
</feature>
<keyword evidence="1" id="KW-0812">Transmembrane</keyword>
<organism evidence="2 3">
    <name type="scientific">Cirrhinus molitorella</name>
    <name type="common">mud carp</name>
    <dbReference type="NCBI Taxonomy" id="172907"/>
    <lineage>
        <taxon>Eukaryota</taxon>
        <taxon>Metazoa</taxon>
        <taxon>Chordata</taxon>
        <taxon>Craniata</taxon>
        <taxon>Vertebrata</taxon>
        <taxon>Euteleostomi</taxon>
        <taxon>Actinopterygii</taxon>
        <taxon>Neopterygii</taxon>
        <taxon>Teleostei</taxon>
        <taxon>Ostariophysi</taxon>
        <taxon>Cypriniformes</taxon>
        <taxon>Cyprinidae</taxon>
        <taxon>Labeoninae</taxon>
        <taxon>Labeonini</taxon>
        <taxon>Cirrhinus</taxon>
    </lineage>
</organism>
<proteinExistence type="predicted"/>
<dbReference type="EMBL" id="JAYMGO010000003">
    <property type="protein sequence ID" value="KAL1279285.1"/>
    <property type="molecule type" value="Genomic_DNA"/>
</dbReference>
<keyword evidence="1" id="KW-0472">Membrane</keyword>
<accession>A0ABR3NQF9</accession>
<dbReference type="Proteomes" id="UP001558613">
    <property type="component" value="Unassembled WGS sequence"/>
</dbReference>
<reference evidence="2 3" key="1">
    <citation type="submission" date="2023-09" db="EMBL/GenBank/DDBJ databases">
        <authorList>
            <person name="Wang M."/>
        </authorList>
    </citation>
    <scope>NUCLEOTIDE SEQUENCE [LARGE SCALE GENOMIC DNA]</scope>
    <source>
        <strain evidence="2">GT-2023</strain>
        <tissue evidence="2">Liver</tissue>
    </source>
</reference>
<sequence>MSNISVMCGEIETDGGFEFKLPSDSLNQTLNPDCEQSWYLQSHLSREIMFRVRNETAVIPNSALASHLHGYKALESQSHSKLIGFWMNAIVLLALHLLWQRIRLSSIISGTLVSHTRSRKLSDSRGVARRTADDKEVAGYHGTMTEQLALPLKRHIVSS</sequence>
<comment type="caution">
    <text evidence="2">The sequence shown here is derived from an EMBL/GenBank/DDBJ whole genome shotgun (WGS) entry which is preliminary data.</text>
</comment>
<gene>
    <name evidence="2" type="ORF">QQF64_025958</name>
</gene>
<protein>
    <submittedName>
        <fullName evidence="2">Uncharacterized protein</fullName>
    </submittedName>
</protein>